<evidence type="ECO:0000256" key="1">
    <source>
        <dbReference type="ARBA" id="ARBA00004123"/>
    </source>
</evidence>
<dbReference type="InterPro" id="IPR013507">
    <property type="entry name" value="DNA_mismatch_S5_2-like"/>
</dbReference>
<dbReference type="InterPro" id="IPR032189">
    <property type="entry name" value="Mlh1_C"/>
</dbReference>
<evidence type="ECO:0000313" key="8">
    <source>
        <dbReference type="Proteomes" id="UP000625711"/>
    </source>
</evidence>
<accession>A0A834J2S5</accession>
<proteinExistence type="inferred from homology"/>
<dbReference type="PANTHER" id="PTHR10073:SF12">
    <property type="entry name" value="DNA MISMATCH REPAIR PROTEIN MLH1"/>
    <property type="match status" value="1"/>
</dbReference>
<organism evidence="7 8">
    <name type="scientific">Rhynchophorus ferrugineus</name>
    <name type="common">Red palm weevil</name>
    <name type="synonym">Curculio ferrugineus</name>
    <dbReference type="NCBI Taxonomy" id="354439"/>
    <lineage>
        <taxon>Eukaryota</taxon>
        <taxon>Metazoa</taxon>
        <taxon>Ecdysozoa</taxon>
        <taxon>Arthropoda</taxon>
        <taxon>Hexapoda</taxon>
        <taxon>Insecta</taxon>
        <taxon>Pterygota</taxon>
        <taxon>Neoptera</taxon>
        <taxon>Endopterygota</taxon>
        <taxon>Coleoptera</taxon>
        <taxon>Polyphaga</taxon>
        <taxon>Cucujiformia</taxon>
        <taxon>Curculionidae</taxon>
        <taxon>Dryophthorinae</taxon>
        <taxon>Rhynchophorus</taxon>
    </lineage>
</organism>
<dbReference type="InterPro" id="IPR014721">
    <property type="entry name" value="Ribsml_uS5_D2-typ_fold_subgr"/>
</dbReference>
<keyword evidence="8" id="KW-1185">Reference proteome</keyword>
<gene>
    <name evidence="7" type="ORF">GWI33_004702</name>
</gene>
<dbReference type="SUPFAM" id="SSF55874">
    <property type="entry name" value="ATPase domain of HSP90 chaperone/DNA topoisomerase II/histidine kinase"/>
    <property type="match status" value="1"/>
</dbReference>
<name>A0A834J2S5_RHYFE</name>
<dbReference type="InterPro" id="IPR036890">
    <property type="entry name" value="HATPase_C_sf"/>
</dbReference>
<dbReference type="PANTHER" id="PTHR10073">
    <property type="entry name" value="DNA MISMATCH REPAIR PROTEIN MLH, PMS, MUTL"/>
    <property type="match status" value="1"/>
</dbReference>
<dbReference type="SMART" id="SM01340">
    <property type="entry name" value="DNA_mis_repair"/>
    <property type="match status" value="1"/>
</dbReference>
<feature type="domain" description="DNA mismatch repair protein S5" evidence="6">
    <location>
        <begin position="215"/>
        <end position="334"/>
    </location>
</feature>
<evidence type="ECO:0000259" key="6">
    <source>
        <dbReference type="SMART" id="SM01340"/>
    </source>
</evidence>
<dbReference type="EMBL" id="JAACXV010000023">
    <property type="protein sequence ID" value="KAF7286677.1"/>
    <property type="molecule type" value="Genomic_DNA"/>
</dbReference>
<evidence type="ECO:0000256" key="4">
    <source>
        <dbReference type="ARBA" id="ARBA00023204"/>
    </source>
</evidence>
<keyword evidence="4" id="KW-0234">DNA repair</keyword>
<dbReference type="FunFam" id="3.30.565.10:FF:000109">
    <property type="entry name" value="Related to MLH1-DNA mismatch repair protein"/>
    <property type="match status" value="1"/>
</dbReference>
<dbReference type="Gene3D" id="3.30.230.10">
    <property type="match status" value="1"/>
</dbReference>
<dbReference type="InterPro" id="IPR002099">
    <property type="entry name" value="MutL/Mlh/PMS"/>
</dbReference>
<dbReference type="InterPro" id="IPR014762">
    <property type="entry name" value="DNA_mismatch_repair_CS"/>
</dbReference>
<evidence type="ECO:0000256" key="5">
    <source>
        <dbReference type="ARBA" id="ARBA00023242"/>
    </source>
</evidence>
<dbReference type="FunFam" id="3.30.230.10:FF:000014">
    <property type="entry name" value="DNA mismatch repair protein Mlh1"/>
    <property type="match status" value="1"/>
</dbReference>
<dbReference type="PROSITE" id="PS00058">
    <property type="entry name" value="DNA_MISMATCH_REPAIR_1"/>
    <property type="match status" value="1"/>
</dbReference>
<dbReference type="Proteomes" id="UP000625711">
    <property type="component" value="Unassembled WGS sequence"/>
</dbReference>
<dbReference type="SUPFAM" id="SSF54211">
    <property type="entry name" value="Ribosomal protein S5 domain 2-like"/>
    <property type="match status" value="1"/>
</dbReference>
<dbReference type="Pfam" id="PF13589">
    <property type="entry name" value="HATPase_c_3"/>
    <property type="match status" value="1"/>
</dbReference>
<dbReference type="GO" id="GO:0030983">
    <property type="term" value="F:mismatched DNA binding"/>
    <property type="evidence" value="ECO:0007669"/>
    <property type="project" value="InterPro"/>
</dbReference>
<dbReference type="GO" id="GO:0005524">
    <property type="term" value="F:ATP binding"/>
    <property type="evidence" value="ECO:0007669"/>
    <property type="project" value="InterPro"/>
</dbReference>
<dbReference type="CDD" id="cd03483">
    <property type="entry name" value="MutL_Trans_MLH1"/>
    <property type="match status" value="1"/>
</dbReference>
<dbReference type="Gene3D" id="3.30.565.10">
    <property type="entry name" value="Histidine kinase-like ATPase, C-terminal domain"/>
    <property type="match status" value="1"/>
</dbReference>
<evidence type="ECO:0000256" key="2">
    <source>
        <dbReference type="ARBA" id="ARBA00006082"/>
    </source>
</evidence>
<evidence type="ECO:0000256" key="3">
    <source>
        <dbReference type="ARBA" id="ARBA00022763"/>
    </source>
</evidence>
<sequence>MCGKVGVIKKLDNDVINRIAAGEVIQRPVNALKELIENSLDAKSTNIQITIKNGGLKLLQIQDNGTGIRKEDFEIICERFTTSKLTEFEDLQKIATFGFRGEALASISHVAHLSITSKTKMDICAYQAEYNDGKLKGQPKPLAGNQGTVITVEDLFYNMTVRKQALRTPSEEYQKIYDLVTKYAIHNPTVGFALKKHTSSNDLRTPINSNHIENVRLIYGNTIASGLIEFHIENKDLEFNLKGYITNVNYSHKKYQFFLFINNRLVDCQGLKKSIDAIYQTYLPKNNHPFVYLSLELNSYNVDVNVHPTKHEVNFLNEAEIIESITTALEEKLLGSNSARIFYTQAKLPTMHFDTKETLNSADKTSNLTVEPKYIVRTDSNLQKLDKFFEVSTIKKATEETIRNTHKEIKINNTLNEEDYEKCHEEFLKDHNDFRNKLFQKSSDNIVHHTETIKQNKKTNANHNTLNVGNDTTKEQFDNRDYEKNTKVGINTTYSKIDDHEKTKEISLKAQEAKKCQKPLSTHLIKKVTRVETKLTSILKLRKAVENNCHRTLRETFAQHVFVGSINPNQALIQYNTQLLLCNTNLILEAFFYQLILYNFQNFDSYRFEDAMSIKELALIGLNLAEAGWTEDDGPKDELAQRISEILVEKGPMLNEYFSLNIDEQGKLRTLPILLDNYVPDALNLPLYVIRLATEVKWDTEKECFDSFAQETATFFAKAPNEDNVFGKSWKWVTEHILYPAIKEYFLPPKHFSDNGGVLEIANLPNLYKVFERC</sequence>
<dbReference type="OrthoDB" id="10263226at2759"/>
<evidence type="ECO:0000313" key="7">
    <source>
        <dbReference type="EMBL" id="KAF7286677.1"/>
    </source>
</evidence>
<dbReference type="GO" id="GO:0006298">
    <property type="term" value="P:mismatch repair"/>
    <property type="evidence" value="ECO:0007669"/>
    <property type="project" value="InterPro"/>
</dbReference>
<keyword evidence="3" id="KW-0227">DNA damage</keyword>
<dbReference type="AlphaFoldDB" id="A0A834J2S5"/>
<comment type="caution">
    <text evidence="7">The sequence shown here is derived from an EMBL/GenBank/DDBJ whole genome shotgun (WGS) entry which is preliminary data.</text>
</comment>
<comment type="subcellular location">
    <subcellularLocation>
        <location evidence="1">Nucleus</location>
    </subcellularLocation>
</comment>
<dbReference type="GO" id="GO:0140664">
    <property type="term" value="F:ATP-dependent DNA damage sensor activity"/>
    <property type="evidence" value="ECO:0007669"/>
    <property type="project" value="InterPro"/>
</dbReference>
<dbReference type="InterPro" id="IPR038973">
    <property type="entry name" value="MutL/Mlh/Pms-like"/>
</dbReference>
<dbReference type="CDD" id="cd16926">
    <property type="entry name" value="HATPase_MutL-MLH-PMS-like"/>
    <property type="match status" value="1"/>
</dbReference>
<reference evidence="7" key="1">
    <citation type="submission" date="2020-08" db="EMBL/GenBank/DDBJ databases">
        <title>Genome sequencing and assembly of the red palm weevil Rhynchophorus ferrugineus.</title>
        <authorList>
            <person name="Dias G.B."/>
            <person name="Bergman C.M."/>
            <person name="Manee M."/>
        </authorList>
    </citation>
    <scope>NUCLEOTIDE SEQUENCE</scope>
    <source>
        <strain evidence="7">AA-2017</strain>
        <tissue evidence="7">Whole larva</tissue>
    </source>
</reference>
<dbReference type="InterPro" id="IPR020568">
    <property type="entry name" value="Ribosomal_Su5_D2-typ_SF"/>
</dbReference>
<comment type="similarity">
    <text evidence="2">Belongs to the DNA mismatch repair MutL/HexB family.</text>
</comment>
<dbReference type="GO" id="GO:0016887">
    <property type="term" value="F:ATP hydrolysis activity"/>
    <property type="evidence" value="ECO:0007669"/>
    <property type="project" value="InterPro"/>
</dbReference>
<dbReference type="GO" id="GO:0032389">
    <property type="term" value="C:MutLalpha complex"/>
    <property type="evidence" value="ECO:0007669"/>
    <property type="project" value="TreeGrafter"/>
</dbReference>
<protein>
    <recommendedName>
        <fullName evidence="6">DNA mismatch repair protein S5 domain-containing protein</fullName>
    </recommendedName>
</protein>
<dbReference type="NCBIfam" id="TIGR00585">
    <property type="entry name" value="mutl"/>
    <property type="match status" value="1"/>
</dbReference>
<dbReference type="Pfam" id="PF01119">
    <property type="entry name" value="DNA_mis_repair"/>
    <property type="match status" value="1"/>
</dbReference>
<keyword evidence="5" id="KW-0539">Nucleus</keyword>
<dbReference type="Pfam" id="PF16413">
    <property type="entry name" value="Mlh1_C"/>
    <property type="match status" value="1"/>
</dbReference>